<organism evidence="2 3">
    <name type="scientific">Epibacterium ulvae</name>
    <dbReference type="NCBI Taxonomy" id="1156985"/>
    <lineage>
        <taxon>Bacteria</taxon>
        <taxon>Pseudomonadati</taxon>
        <taxon>Pseudomonadota</taxon>
        <taxon>Alphaproteobacteria</taxon>
        <taxon>Rhodobacterales</taxon>
        <taxon>Roseobacteraceae</taxon>
        <taxon>Epibacterium</taxon>
    </lineage>
</organism>
<feature type="chain" id="PRO_5011551327" evidence="1">
    <location>
        <begin position="30"/>
        <end position="157"/>
    </location>
</feature>
<evidence type="ECO:0000313" key="2">
    <source>
        <dbReference type="EMBL" id="SCZ71840.1"/>
    </source>
</evidence>
<keyword evidence="3" id="KW-1185">Reference proteome</keyword>
<sequence>MAIRNRLRALSTVIKGMIIGAIAVTRASAAVAPPGPDALDEVNANWDQLRTELDQGALGGAETTPLPPELEDILALADLDQNIEFAVRTSYALVDDARVAALDARWLDTIISRGNSRQMAQYFAVRTSLTIAPPETGSPLNWWLWNAWGKGGGDCDG</sequence>
<accession>A0A1G5RDJ5</accession>
<dbReference type="Proteomes" id="UP000198767">
    <property type="component" value="Unassembled WGS sequence"/>
</dbReference>
<name>A0A1G5RDJ5_9RHOB</name>
<gene>
    <name evidence="2" type="ORF">SAMN04488118_1139</name>
</gene>
<dbReference type="RefSeq" id="WP_090220791.1">
    <property type="nucleotide sequence ID" value="NZ_CANLDO010000011.1"/>
</dbReference>
<protein>
    <submittedName>
        <fullName evidence="2">Uncharacterized protein</fullName>
    </submittedName>
</protein>
<dbReference type="STRING" id="1156985.SAMN04488118_1139"/>
<reference evidence="2 3" key="1">
    <citation type="submission" date="2016-10" db="EMBL/GenBank/DDBJ databases">
        <authorList>
            <person name="de Groot N.N."/>
        </authorList>
    </citation>
    <scope>NUCLEOTIDE SEQUENCE [LARGE SCALE GENOMIC DNA]</scope>
    <source>
        <strain evidence="2 3">U95</strain>
    </source>
</reference>
<dbReference type="EMBL" id="FMWG01000013">
    <property type="protein sequence ID" value="SCZ71840.1"/>
    <property type="molecule type" value="Genomic_DNA"/>
</dbReference>
<proteinExistence type="predicted"/>
<feature type="signal peptide" evidence="1">
    <location>
        <begin position="1"/>
        <end position="29"/>
    </location>
</feature>
<evidence type="ECO:0000313" key="3">
    <source>
        <dbReference type="Proteomes" id="UP000198767"/>
    </source>
</evidence>
<evidence type="ECO:0000256" key="1">
    <source>
        <dbReference type="SAM" id="SignalP"/>
    </source>
</evidence>
<dbReference type="AlphaFoldDB" id="A0A1G5RDJ5"/>
<keyword evidence="1" id="KW-0732">Signal</keyword>